<evidence type="ECO:0000259" key="5">
    <source>
        <dbReference type="Pfam" id="PF22939"/>
    </source>
</evidence>
<feature type="region of interest" description="Disordered" evidence="4">
    <location>
        <begin position="962"/>
        <end position="981"/>
    </location>
</feature>
<evidence type="ECO:0000259" key="6">
    <source>
        <dbReference type="Pfam" id="PF24883"/>
    </source>
</evidence>
<dbReference type="PROSITE" id="PS50297">
    <property type="entry name" value="ANK_REP_REGION"/>
    <property type="match status" value="11"/>
</dbReference>
<reference evidence="7" key="2">
    <citation type="submission" date="2020-02" db="EMBL/GenBank/DDBJ databases">
        <authorList>
            <person name="Gilchrist C.L.M."/>
            <person name="Chooi Y.-H."/>
        </authorList>
    </citation>
    <scope>NUCLEOTIDE SEQUENCE</scope>
    <source>
        <strain evidence="7">MST-FP2251</strain>
    </source>
</reference>
<feature type="domain" description="GPI inositol-deacylase winged helix" evidence="5">
    <location>
        <begin position="290"/>
        <end position="367"/>
    </location>
</feature>
<dbReference type="PRINTS" id="PR01415">
    <property type="entry name" value="ANKYRIN"/>
</dbReference>
<feature type="repeat" description="ANK" evidence="3">
    <location>
        <begin position="705"/>
        <end position="737"/>
    </location>
</feature>
<feature type="repeat" description="ANK" evidence="3">
    <location>
        <begin position="1129"/>
        <end position="1161"/>
    </location>
</feature>
<reference evidence="7" key="1">
    <citation type="journal article" date="2019" name="Beilstein J. Org. Chem.">
        <title>Nanangenines: drimane sesquiterpenoids as the dominant metabolite cohort of a novel Australian fungus, Aspergillus nanangensis.</title>
        <authorList>
            <person name="Lacey H.J."/>
            <person name="Gilchrist C.L.M."/>
            <person name="Crombie A."/>
            <person name="Kalaitzis J.A."/>
            <person name="Vuong D."/>
            <person name="Rutledge P.J."/>
            <person name="Turner P."/>
            <person name="Pitt J.I."/>
            <person name="Lacey E."/>
            <person name="Chooi Y.H."/>
            <person name="Piggott A.M."/>
        </authorList>
    </citation>
    <scope>NUCLEOTIDE SEQUENCE</scope>
    <source>
        <strain evidence="7">MST-FP2251</strain>
    </source>
</reference>
<dbReference type="InterPro" id="IPR027417">
    <property type="entry name" value="P-loop_NTPase"/>
</dbReference>
<feature type="repeat" description="ANK" evidence="3">
    <location>
        <begin position="1162"/>
        <end position="1194"/>
    </location>
</feature>
<keyword evidence="8" id="KW-1185">Reference proteome</keyword>
<gene>
    <name evidence="7" type="ORF">FE257_007424</name>
</gene>
<feature type="repeat" description="ANK" evidence="3">
    <location>
        <begin position="775"/>
        <end position="797"/>
    </location>
</feature>
<dbReference type="SUPFAM" id="SSF52540">
    <property type="entry name" value="P-loop containing nucleoside triphosphate hydrolases"/>
    <property type="match status" value="1"/>
</dbReference>
<evidence type="ECO:0000256" key="2">
    <source>
        <dbReference type="ARBA" id="ARBA00023043"/>
    </source>
</evidence>
<evidence type="ECO:0000256" key="3">
    <source>
        <dbReference type="PROSITE-ProRule" id="PRU00023"/>
    </source>
</evidence>
<dbReference type="PROSITE" id="PS50088">
    <property type="entry name" value="ANK_REPEAT"/>
    <property type="match status" value="11"/>
</dbReference>
<accession>A0AAD4GU57</accession>
<feature type="compositionally biased region" description="Low complexity" evidence="4">
    <location>
        <begin position="968"/>
        <end position="977"/>
    </location>
</feature>
<keyword evidence="1" id="KW-0677">Repeat</keyword>
<evidence type="ECO:0000256" key="1">
    <source>
        <dbReference type="ARBA" id="ARBA00022737"/>
    </source>
</evidence>
<dbReference type="EMBL" id="VCAU01000037">
    <property type="protein sequence ID" value="KAF9889315.1"/>
    <property type="molecule type" value="Genomic_DNA"/>
</dbReference>
<dbReference type="PANTHER" id="PTHR24198">
    <property type="entry name" value="ANKYRIN REPEAT AND PROTEIN KINASE DOMAIN-CONTAINING PROTEIN"/>
    <property type="match status" value="1"/>
</dbReference>
<evidence type="ECO:0008006" key="9">
    <source>
        <dbReference type="Google" id="ProtNLM"/>
    </source>
</evidence>
<dbReference type="InterPro" id="IPR054471">
    <property type="entry name" value="GPIID_WHD"/>
</dbReference>
<evidence type="ECO:0000313" key="8">
    <source>
        <dbReference type="Proteomes" id="UP001194746"/>
    </source>
</evidence>
<keyword evidence="2 3" id="KW-0040">ANK repeat</keyword>
<evidence type="ECO:0000256" key="4">
    <source>
        <dbReference type="SAM" id="MobiDB-lite"/>
    </source>
</evidence>
<protein>
    <recommendedName>
        <fullName evidence="9">NACHT domain-containing protein</fullName>
    </recommendedName>
</protein>
<name>A0AAD4GU57_ASPNN</name>
<dbReference type="InterPro" id="IPR002110">
    <property type="entry name" value="Ankyrin_rpt"/>
</dbReference>
<dbReference type="Gene3D" id="1.25.40.20">
    <property type="entry name" value="Ankyrin repeat-containing domain"/>
    <property type="match status" value="4"/>
</dbReference>
<feature type="repeat" description="ANK" evidence="3">
    <location>
        <begin position="843"/>
        <end position="875"/>
    </location>
</feature>
<feature type="repeat" description="ANK" evidence="3">
    <location>
        <begin position="1229"/>
        <end position="1261"/>
    </location>
</feature>
<dbReference type="Pfam" id="PF13637">
    <property type="entry name" value="Ank_4"/>
    <property type="match status" value="2"/>
</dbReference>
<proteinExistence type="predicted"/>
<dbReference type="SUPFAM" id="SSF48403">
    <property type="entry name" value="Ankyrin repeat"/>
    <property type="match status" value="2"/>
</dbReference>
<dbReference type="Proteomes" id="UP001194746">
    <property type="component" value="Unassembled WGS sequence"/>
</dbReference>
<dbReference type="InterPro" id="IPR036770">
    <property type="entry name" value="Ankyrin_rpt-contain_sf"/>
</dbReference>
<feature type="repeat" description="ANK" evidence="3">
    <location>
        <begin position="639"/>
        <end position="671"/>
    </location>
</feature>
<dbReference type="InterPro" id="IPR056884">
    <property type="entry name" value="NPHP3-like_N"/>
</dbReference>
<dbReference type="Pfam" id="PF12796">
    <property type="entry name" value="Ank_2"/>
    <property type="match status" value="4"/>
</dbReference>
<feature type="domain" description="Nephrocystin 3-like N-terminal" evidence="6">
    <location>
        <begin position="14"/>
        <end position="181"/>
    </location>
</feature>
<dbReference type="Pfam" id="PF22939">
    <property type="entry name" value="WHD_GPIID"/>
    <property type="match status" value="1"/>
</dbReference>
<dbReference type="Pfam" id="PF24883">
    <property type="entry name" value="NPHP3_N"/>
    <property type="match status" value="1"/>
</dbReference>
<dbReference type="SMART" id="SM00248">
    <property type="entry name" value="ANK"/>
    <property type="match status" value="12"/>
</dbReference>
<feature type="repeat" description="ANK" evidence="3">
    <location>
        <begin position="672"/>
        <end position="704"/>
    </location>
</feature>
<dbReference type="Gene3D" id="3.40.50.300">
    <property type="entry name" value="P-loop containing nucleotide triphosphate hydrolases"/>
    <property type="match status" value="1"/>
</dbReference>
<feature type="repeat" description="ANK" evidence="3">
    <location>
        <begin position="1195"/>
        <end position="1227"/>
    </location>
</feature>
<dbReference type="PANTHER" id="PTHR24198:SF165">
    <property type="entry name" value="ANKYRIN REPEAT-CONTAINING PROTEIN-RELATED"/>
    <property type="match status" value="1"/>
</dbReference>
<comment type="caution">
    <text evidence="7">The sequence shown here is derived from an EMBL/GenBank/DDBJ whole genome shotgun (WGS) entry which is preliminary data.</text>
</comment>
<organism evidence="7 8">
    <name type="scientific">Aspergillus nanangensis</name>
    <dbReference type="NCBI Taxonomy" id="2582783"/>
    <lineage>
        <taxon>Eukaryota</taxon>
        <taxon>Fungi</taxon>
        <taxon>Dikarya</taxon>
        <taxon>Ascomycota</taxon>
        <taxon>Pezizomycotina</taxon>
        <taxon>Eurotiomycetes</taxon>
        <taxon>Eurotiomycetidae</taxon>
        <taxon>Eurotiales</taxon>
        <taxon>Aspergillaceae</taxon>
        <taxon>Aspergillus</taxon>
        <taxon>Aspergillus subgen. Circumdati</taxon>
    </lineage>
</organism>
<sequence>MEGIIQRHKWKVSGTCEWILEQPKYQTWLAAGDTQLLLLTGAPGIGKTTLSFFLVDRLAELEKDSPPIILAYYFCNYMQESRNTTAAILRGLLWQLLHPKHQLYLHVEDHYNWKRDDFSDNIDALKDMLLTLIKNSKREIHLLIDALDVCDITTRQDLLGTLTGMLERCPNAKFKIIITSRPEKLIEGLPCDKLNIEPEMIDADLREFIDTRINSLDIGRRLRAKLQEVLRRKAGGTFLWASHIIEEVRSIDLGDEDGAEKIERILEEIPTGLSDTYDWILSRISRSDERKALFILRMLTVTRQPMSVKDLRIAYHIHSRGKIPGAEELEGPSNIPQICGSLVSVDGEVVSLMHQSVKDYLQSDALRWNYHTGNCRRGSSLIPYMFLSAIVSAELCHMDSLCLSRLSAALSLLLMALFCSILLSSLTGSKTSTPYTLSWILEVGRHSCDDLTKHCHLISNALGQLLGAFGILSSVSRYHVVAERASLLYFRICVRYKCCCQDSPGRPFIEEWLEHALDADPVLSRDEFSNTFLDQTPFLRDAWLLGAAKRGKTYTVRRLLACGAQPESVDESGRTALSLAARHGHTSVVQLLVAGRGGTLQLPDEEDSWIHFSWPGRLLYEEGLNMDYQSSHIETADGDGATPLALAASNGHHSVVEYLLGRGGNLESSDDDGRTPLSRAAQSGHRGLVEFLVQMGAQVEAKDKEGQTPLSWAAENGHTGVVKFLFERGASLDVVDNYKHTPLSWATENGHTDVIHFLLANGGQNAALLRAKDRDGLTPLAAAVRRGHESVVQLLLSGQHTLLRSKDKHGLTPLSWAARNGDESIIKLLLAQGHAQLESKDNHGLTPLAWAVHMGHSSVVNMLLHKGAEIETPMRLVLQRGKYLEQSAQELLHFTFSDRPLGNALTMVWGLIRLHVEAVKLLVDTSRTQTGKILSLATYLAELSTHEKNMTFILDRGASMKTDHTHNSITSSPSSGSTKRPEKIIRQLLHHGTRLGSACKHDGTHEFWGRRHQEIFMMWSPVDSSPLLESIRQISCYGSDMSYFVKLPCQSKERTTLAQVYTCEVQGHTGLAVPCHLENDTLRAVTFCQYHIQDRWKHQLLMAAVGKGERALVRRLLRQNTTPLEYNKAGDCPIALAARQGLADIVQLLLDRDASLESTDTRGCTALSVASEEGHSAVVRLLLARGADLETRNQYGRSPLSWAAQKGRGEVVTLLLEAGADLESKDDKYGRTPLLWAVTSAHRSVVEQLLRKGARWNVQDRDGRSASDWVERKWGREEAERIESSL</sequence>
<evidence type="ECO:0000313" key="7">
    <source>
        <dbReference type="EMBL" id="KAF9889315.1"/>
    </source>
</evidence>
<feature type="repeat" description="ANK" evidence="3">
    <location>
        <begin position="572"/>
        <end position="593"/>
    </location>
</feature>
<feature type="repeat" description="ANK" evidence="3">
    <location>
        <begin position="809"/>
        <end position="833"/>
    </location>
</feature>